<dbReference type="AlphaFoldDB" id="A0AAN7IZ71"/>
<evidence type="ECO:0000313" key="8">
    <source>
        <dbReference type="Proteomes" id="UP001324115"/>
    </source>
</evidence>
<dbReference type="PANTHER" id="PTHR31920">
    <property type="entry name" value="B3 DOMAIN-CONTAINING"/>
    <property type="match status" value="1"/>
</dbReference>
<evidence type="ECO:0000256" key="3">
    <source>
        <dbReference type="ARBA" id="ARBA00023125"/>
    </source>
</evidence>
<feature type="non-terminal residue" evidence="7">
    <location>
        <position position="266"/>
    </location>
</feature>
<organism evidence="7 8">
    <name type="scientific">Quercus rubra</name>
    <name type="common">Northern red oak</name>
    <name type="synonym">Quercus borealis</name>
    <dbReference type="NCBI Taxonomy" id="3512"/>
    <lineage>
        <taxon>Eukaryota</taxon>
        <taxon>Viridiplantae</taxon>
        <taxon>Streptophyta</taxon>
        <taxon>Embryophyta</taxon>
        <taxon>Tracheophyta</taxon>
        <taxon>Spermatophyta</taxon>
        <taxon>Magnoliopsida</taxon>
        <taxon>eudicotyledons</taxon>
        <taxon>Gunneridae</taxon>
        <taxon>Pentapetalae</taxon>
        <taxon>rosids</taxon>
        <taxon>fabids</taxon>
        <taxon>Fagales</taxon>
        <taxon>Fagaceae</taxon>
        <taxon>Quercus</taxon>
    </lineage>
</organism>
<keyword evidence="8" id="KW-1185">Reference proteome</keyword>
<dbReference type="Proteomes" id="UP001324115">
    <property type="component" value="Unassembled WGS sequence"/>
</dbReference>
<evidence type="ECO:0000259" key="6">
    <source>
        <dbReference type="PROSITE" id="PS50863"/>
    </source>
</evidence>
<feature type="domain" description="TF-B3" evidence="6">
    <location>
        <begin position="12"/>
        <end position="106"/>
    </location>
</feature>
<name>A0AAN7IZ71_QUERU</name>
<keyword evidence="2" id="KW-0805">Transcription regulation</keyword>
<proteinExistence type="predicted"/>
<evidence type="ECO:0000256" key="5">
    <source>
        <dbReference type="ARBA" id="ARBA00023242"/>
    </source>
</evidence>
<dbReference type="Pfam" id="PF02362">
    <property type="entry name" value="B3"/>
    <property type="match status" value="2"/>
</dbReference>
<evidence type="ECO:0000313" key="7">
    <source>
        <dbReference type="EMBL" id="KAK4599588.1"/>
    </source>
</evidence>
<dbReference type="SMART" id="SM01019">
    <property type="entry name" value="B3"/>
    <property type="match status" value="2"/>
</dbReference>
<evidence type="ECO:0000256" key="4">
    <source>
        <dbReference type="ARBA" id="ARBA00023163"/>
    </source>
</evidence>
<dbReference type="PROSITE" id="PS50863">
    <property type="entry name" value="B3"/>
    <property type="match status" value="2"/>
</dbReference>
<feature type="domain" description="TF-B3" evidence="6">
    <location>
        <begin position="163"/>
        <end position="257"/>
    </location>
</feature>
<gene>
    <name evidence="7" type="ORF">RGQ29_009576</name>
</gene>
<evidence type="ECO:0000256" key="1">
    <source>
        <dbReference type="ARBA" id="ARBA00004123"/>
    </source>
</evidence>
<keyword evidence="5" id="KW-0539">Nucleus</keyword>
<dbReference type="PANTHER" id="PTHR31920:SF149">
    <property type="entry name" value="B3 DOMAIN-CONTAINING PROTEIN OS01G0723500-LIKE ISOFORM X1"/>
    <property type="match status" value="1"/>
</dbReference>
<comment type="subcellular location">
    <subcellularLocation>
        <location evidence="1">Nucleus</location>
    </subcellularLocation>
</comment>
<dbReference type="CDD" id="cd10017">
    <property type="entry name" value="B3_DNA"/>
    <property type="match status" value="2"/>
</dbReference>
<keyword evidence="3" id="KW-0238">DNA-binding</keyword>
<sequence>MARKPECCKSSKPSFFKVLIGDFSEQLRIPPAFVKNFDGRLLSKCSLRNSTGKVYIVRVEKRGNNGLFFWSGWHDFVKDNSLDMGDFLVFKYDGNSTFKVKIYGRNTCEKDVRLAKREEEYPNPFMKKGKQIQENTIIEELKPDCYKESFGQKAINSNKIISMSNSLNFVYFDASNLQTIPKFVAIEKDLISKKRAMLLDPTGSPWPVRLDLVADGFLNMTNGWPDFCRGNKVGAGDTFIFEFVTQTVMQVHIFRAGAKKEAQCLG</sequence>
<dbReference type="GO" id="GO:0003677">
    <property type="term" value="F:DNA binding"/>
    <property type="evidence" value="ECO:0007669"/>
    <property type="project" value="UniProtKB-KW"/>
</dbReference>
<dbReference type="SUPFAM" id="SSF101936">
    <property type="entry name" value="DNA-binding pseudobarrel domain"/>
    <property type="match status" value="2"/>
</dbReference>
<dbReference type="InterPro" id="IPR003340">
    <property type="entry name" value="B3_DNA-bd"/>
</dbReference>
<protein>
    <recommendedName>
        <fullName evidence="6">TF-B3 domain-containing protein</fullName>
    </recommendedName>
</protein>
<dbReference type="InterPro" id="IPR050655">
    <property type="entry name" value="Plant_B3_domain"/>
</dbReference>
<dbReference type="Gene3D" id="2.40.330.10">
    <property type="entry name" value="DNA-binding pseudobarrel domain"/>
    <property type="match status" value="2"/>
</dbReference>
<comment type="caution">
    <text evidence="7">The sequence shown here is derived from an EMBL/GenBank/DDBJ whole genome shotgun (WGS) entry which is preliminary data.</text>
</comment>
<accession>A0AAN7IZ71</accession>
<dbReference type="EMBL" id="JAXUIC010000002">
    <property type="protein sequence ID" value="KAK4599588.1"/>
    <property type="molecule type" value="Genomic_DNA"/>
</dbReference>
<dbReference type="InterPro" id="IPR015300">
    <property type="entry name" value="DNA-bd_pseudobarrel_sf"/>
</dbReference>
<dbReference type="GO" id="GO:0005634">
    <property type="term" value="C:nucleus"/>
    <property type="evidence" value="ECO:0007669"/>
    <property type="project" value="UniProtKB-SubCell"/>
</dbReference>
<reference evidence="7 8" key="1">
    <citation type="journal article" date="2023" name="G3 (Bethesda)">
        <title>A haplotype-resolved chromosome-scale genome for Quercus rubra L. provides insights into the genetics of adaptive traits for red oak species.</title>
        <authorList>
            <person name="Kapoor B."/>
            <person name="Jenkins J."/>
            <person name="Schmutz J."/>
            <person name="Zhebentyayeva T."/>
            <person name="Kuelheim C."/>
            <person name="Coggeshall M."/>
            <person name="Heim C."/>
            <person name="Lasky J.R."/>
            <person name="Leites L."/>
            <person name="Islam-Faridi N."/>
            <person name="Romero-Severson J."/>
            <person name="DeLeo V.L."/>
            <person name="Lucas S.M."/>
            <person name="Lazic D."/>
            <person name="Gailing O."/>
            <person name="Carlson J."/>
            <person name="Staton M."/>
        </authorList>
    </citation>
    <scope>NUCLEOTIDE SEQUENCE [LARGE SCALE GENOMIC DNA]</scope>
    <source>
        <strain evidence="7">Pseudo-F2</strain>
    </source>
</reference>
<keyword evidence="4" id="KW-0804">Transcription</keyword>
<evidence type="ECO:0000256" key="2">
    <source>
        <dbReference type="ARBA" id="ARBA00023015"/>
    </source>
</evidence>